<reference evidence="5" key="1">
    <citation type="submission" date="2021-04" db="EMBL/GenBank/DDBJ databases">
        <authorList>
            <person name="Chebbi M.A.C M."/>
        </authorList>
    </citation>
    <scope>NUCLEOTIDE SEQUENCE</scope>
</reference>
<dbReference type="PANTHER" id="PTHR21682:SF2">
    <property type="entry name" value="COILED-COIL DOMAIN-CONTAINING PROTEIN 149"/>
    <property type="match status" value="1"/>
</dbReference>
<dbReference type="OrthoDB" id="5917629at2759"/>
<feature type="region of interest" description="Disordered" evidence="4">
    <location>
        <begin position="393"/>
        <end position="421"/>
    </location>
</feature>
<evidence type="ECO:0000256" key="2">
    <source>
        <dbReference type="ARBA" id="ARBA00023054"/>
    </source>
</evidence>
<accession>A0A8J2HTD0</accession>
<dbReference type="Pfam" id="PF09789">
    <property type="entry name" value="CC149"/>
    <property type="match status" value="1"/>
</dbReference>
<protein>
    <submittedName>
        <fullName evidence="5">Similar to ccdc149: Coiled-coil domain-containing protein 149 (Xenopus laevis)</fullName>
    </submittedName>
</protein>
<sequence>MTDELLINSFPKFISMANSIDSSQSGKSYEINYDEVAMLRKKLQLKSEALMVLTQELDQSRIQRDQFKLMAEQIQERFWHFKKQVNTTRDLRKYDMDEDFRTMDLLAEIREQNKCLRLQVETLRQKLRDAQGDIKVLRTSSNHSNLEPSNSQLAPAIHEKEEMIEQLEKLNVKCTQLKNDLKNLLDEKHELETERDAFKCKSHRLNFELSKALKASQPLDVDSLINENRYLQDRLQQLLAEKELTRQSLLKYKGMLDNKRVKGTIKLGGNGTVGTIMTHKQGSHINFEQLLQQGNNIPPQKSAAALSDLRSLCSALLEALNDKTLALVHQKKANKILAARICELDSTYPSPTSKLLEGYVSANVDNLEEIEDNLDYNDDSLNHIDKEENSLQINSDASCDESSPSHAGDSTSTPTLPLGLPENLEALVKKALMDLKENSKDKS</sequence>
<dbReference type="EMBL" id="CAJNRD030001124">
    <property type="protein sequence ID" value="CAG5108015.1"/>
    <property type="molecule type" value="Genomic_DNA"/>
</dbReference>
<dbReference type="AlphaFoldDB" id="A0A8J2HTD0"/>
<gene>
    <name evidence="5" type="ORF">HICCMSTLAB_LOCUS13026</name>
</gene>
<organism evidence="5 6">
    <name type="scientific">Cotesia congregata</name>
    <name type="common">Parasitoid wasp</name>
    <name type="synonym">Apanteles congregatus</name>
    <dbReference type="NCBI Taxonomy" id="51543"/>
    <lineage>
        <taxon>Eukaryota</taxon>
        <taxon>Metazoa</taxon>
        <taxon>Ecdysozoa</taxon>
        <taxon>Arthropoda</taxon>
        <taxon>Hexapoda</taxon>
        <taxon>Insecta</taxon>
        <taxon>Pterygota</taxon>
        <taxon>Neoptera</taxon>
        <taxon>Endopterygota</taxon>
        <taxon>Hymenoptera</taxon>
        <taxon>Apocrita</taxon>
        <taxon>Ichneumonoidea</taxon>
        <taxon>Braconidae</taxon>
        <taxon>Microgastrinae</taxon>
        <taxon>Cotesia</taxon>
    </lineage>
</organism>
<dbReference type="InterPro" id="IPR019179">
    <property type="entry name" value="CC149"/>
</dbReference>
<evidence type="ECO:0000256" key="3">
    <source>
        <dbReference type="SAM" id="Coils"/>
    </source>
</evidence>
<dbReference type="PANTHER" id="PTHR21682">
    <property type="entry name" value="COILED-COIL DOMAIN-CONTAINING PROTEIN 149"/>
    <property type="match status" value="1"/>
</dbReference>
<feature type="compositionally biased region" description="Polar residues" evidence="4">
    <location>
        <begin position="393"/>
        <end position="415"/>
    </location>
</feature>
<evidence type="ECO:0000256" key="4">
    <source>
        <dbReference type="SAM" id="MobiDB-lite"/>
    </source>
</evidence>
<comment type="similarity">
    <text evidence="1">Belongs to the CCDC149 family.</text>
</comment>
<evidence type="ECO:0000313" key="5">
    <source>
        <dbReference type="EMBL" id="CAG5108015.1"/>
    </source>
</evidence>
<keyword evidence="6" id="KW-1185">Reference proteome</keyword>
<proteinExistence type="inferred from homology"/>
<evidence type="ECO:0000313" key="6">
    <source>
        <dbReference type="Proteomes" id="UP000786811"/>
    </source>
</evidence>
<name>A0A8J2HTD0_COTCN</name>
<keyword evidence="2 3" id="KW-0175">Coiled coil</keyword>
<dbReference type="Proteomes" id="UP000786811">
    <property type="component" value="Unassembled WGS sequence"/>
</dbReference>
<feature type="coiled-coil region" evidence="3">
    <location>
        <begin position="106"/>
        <end position="241"/>
    </location>
</feature>
<comment type="caution">
    <text evidence="5">The sequence shown here is derived from an EMBL/GenBank/DDBJ whole genome shotgun (WGS) entry which is preliminary data.</text>
</comment>
<evidence type="ECO:0000256" key="1">
    <source>
        <dbReference type="ARBA" id="ARBA00005872"/>
    </source>
</evidence>